<dbReference type="GO" id="GO:0016491">
    <property type="term" value="F:oxidoreductase activity"/>
    <property type="evidence" value="ECO:0007669"/>
    <property type="project" value="TreeGrafter"/>
</dbReference>
<protein>
    <recommendedName>
        <fullName evidence="3">Oxidoreductase</fullName>
    </recommendedName>
</protein>
<dbReference type="InterPro" id="IPR051468">
    <property type="entry name" value="Fungal_SecMetab_SDRs"/>
</dbReference>
<proteinExistence type="predicted"/>
<dbReference type="Proteomes" id="UP000612362">
    <property type="component" value="Unassembled WGS sequence"/>
</dbReference>
<dbReference type="EMBL" id="BNJF01000003">
    <property type="protein sequence ID" value="GHO47269.1"/>
    <property type="molecule type" value="Genomic_DNA"/>
</dbReference>
<dbReference type="Gene3D" id="3.40.50.720">
    <property type="entry name" value="NAD(P)-binding Rossmann-like Domain"/>
    <property type="match status" value="1"/>
</dbReference>
<dbReference type="RefSeq" id="WP_220196593.1">
    <property type="nucleotide sequence ID" value="NZ_BNJF01000003.1"/>
</dbReference>
<dbReference type="AlphaFoldDB" id="A0A8J3I8C9"/>
<dbReference type="InterPro" id="IPR002347">
    <property type="entry name" value="SDR_fam"/>
</dbReference>
<name>A0A8J3I8C9_9CHLR</name>
<evidence type="ECO:0008006" key="3">
    <source>
        <dbReference type="Google" id="ProtNLM"/>
    </source>
</evidence>
<dbReference type="PANTHER" id="PTHR43544:SF2">
    <property type="entry name" value="OXIDOREDUCTASE"/>
    <property type="match status" value="1"/>
</dbReference>
<evidence type="ECO:0000313" key="2">
    <source>
        <dbReference type="Proteomes" id="UP000612362"/>
    </source>
</evidence>
<accession>A0A8J3I8C9</accession>
<dbReference type="SUPFAM" id="SSF51735">
    <property type="entry name" value="NAD(P)-binding Rossmann-fold domains"/>
    <property type="match status" value="1"/>
</dbReference>
<organism evidence="1 2">
    <name type="scientific">Ktedonospora formicarum</name>
    <dbReference type="NCBI Taxonomy" id="2778364"/>
    <lineage>
        <taxon>Bacteria</taxon>
        <taxon>Bacillati</taxon>
        <taxon>Chloroflexota</taxon>
        <taxon>Ktedonobacteria</taxon>
        <taxon>Ktedonobacterales</taxon>
        <taxon>Ktedonobacteraceae</taxon>
        <taxon>Ktedonospora</taxon>
    </lineage>
</organism>
<evidence type="ECO:0000313" key="1">
    <source>
        <dbReference type="EMBL" id="GHO47269.1"/>
    </source>
</evidence>
<dbReference type="Pfam" id="PF00106">
    <property type="entry name" value="adh_short"/>
    <property type="match status" value="1"/>
</dbReference>
<keyword evidence="2" id="KW-1185">Reference proteome</keyword>
<dbReference type="Pfam" id="PF13561">
    <property type="entry name" value="adh_short_C2"/>
    <property type="match status" value="1"/>
</dbReference>
<reference evidence="1" key="1">
    <citation type="submission" date="2020-10" db="EMBL/GenBank/DDBJ databases">
        <title>Taxonomic study of unclassified bacteria belonging to the class Ktedonobacteria.</title>
        <authorList>
            <person name="Yabe S."/>
            <person name="Wang C.M."/>
            <person name="Zheng Y."/>
            <person name="Sakai Y."/>
            <person name="Cavaletti L."/>
            <person name="Monciardini P."/>
            <person name="Donadio S."/>
        </authorList>
    </citation>
    <scope>NUCLEOTIDE SEQUENCE</scope>
    <source>
        <strain evidence="1">SOSP1-1</strain>
    </source>
</reference>
<dbReference type="InterPro" id="IPR036291">
    <property type="entry name" value="NAD(P)-bd_dom_sf"/>
</dbReference>
<comment type="caution">
    <text evidence="1">The sequence shown here is derived from an EMBL/GenBank/DDBJ whole genome shotgun (WGS) entry which is preliminary data.</text>
</comment>
<dbReference type="PRINTS" id="PR00081">
    <property type="entry name" value="GDHRDH"/>
</dbReference>
<dbReference type="CDD" id="cd05233">
    <property type="entry name" value="SDR_c"/>
    <property type="match status" value="1"/>
</dbReference>
<dbReference type="GO" id="GO:0005737">
    <property type="term" value="C:cytoplasm"/>
    <property type="evidence" value="ECO:0007669"/>
    <property type="project" value="TreeGrafter"/>
</dbReference>
<dbReference type="PANTHER" id="PTHR43544">
    <property type="entry name" value="SHORT-CHAIN DEHYDROGENASE/REDUCTASE"/>
    <property type="match status" value="1"/>
</dbReference>
<gene>
    <name evidence="1" type="ORF">KSX_54320</name>
</gene>
<sequence length="594" mass="66760">MTDIRQHLPEILSCLRHHLSMPRDNRCLLQQDVQAALTRLLPTSYGIGTGLLANIHEQRSHPIDIIVYDKTITPGPWCAGAPMYDIRQALLVILLANELDTSALHTLLQGIASVKMLRPASQKHTTQTATKATRIAKKLFPLGILAFQSLTDIQTRDQEKLCLTLDAILKRQDAALRPDYLIAQTYNLSYTTPLLHGDTFEQTTINIAREPNLTRPHPCYICKQKFARRHFFYEHLCLRCGDLNYQKRAIRANLAGRVALVTGARVKIGYATAVRLLRAGAHVIATTRFPCDAARRYSSEPDFDVWRDKLQIYGLDFRYLPVLEHFIAHLHTTNLGLDTLINNAAQTVWRPPAYYATLLANEQASLSALPPEQQALIKQLHPVVHHVPFALSEGQGSIDATPHISATHDVYAANTASLFPPGHYDEHQQQIDLRPQNSWNQGIDEISLTEFLEVQVINVTAPFLLISQLRPLLRRSPFPQRFIVNVSAAEGQFAQEKLGTHPHTNMAKAALNMLTHSTAADLARDNIFMNNVDPGWVSQQAPITDPATRKDMLRLMPLDMVDAAARVCDPIFMSLSMGKPPYGQFYKDYRPVAW</sequence>